<dbReference type="InterPro" id="IPR000326">
    <property type="entry name" value="PAP2/HPO"/>
</dbReference>
<feature type="transmembrane region" description="Helical" evidence="4">
    <location>
        <begin position="206"/>
        <end position="228"/>
    </location>
</feature>
<feature type="domain" description="Phosphatidic acid phosphatase type 2/haloperoxidase" evidence="5">
    <location>
        <begin position="100"/>
        <end position="248"/>
    </location>
</feature>
<feature type="transmembrane region" description="Helical" evidence="4">
    <location>
        <begin position="30"/>
        <end position="49"/>
    </location>
</feature>
<evidence type="ECO:0000313" key="6">
    <source>
        <dbReference type="EMBL" id="AXX61560.1"/>
    </source>
</evidence>
<dbReference type="AlphaFoldDB" id="A0AAN1PRV7"/>
<keyword evidence="4" id="KW-0472">Membrane</keyword>
<dbReference type="Pfam" id="PF01569">
    <property type="entry name" value="PAP2"/>
    <property type="match status" value="1"/>
</dbReference>
<feature type="transmembrane region" description="Helical" evidence="4">
    <location>
        <begin position="61"/>
        <end position="90"/>
    </location>
</feature>
<dbReference type="PANTHER" id="PTHR14969">
    <property type="entry name" value="SPHINGOSINE-1-PHOSPHATE PHOSPHOHYDROLASE"/>
    <property type="match status" value="1"/>
</dbReference>
<keyword evidence="4" id="KW-0812">Transmembrane</keyword>
<evidence type="ECO:0000256" key="4">
    <source>
        <dbReference type="SAM" id="Phobius"/>
    </source>
</evidence>
<feature type="transmembrane region" description="Helical" evidence="4">
    <location>
        <begin position="179"/>
        <end position="201"/>
    </location>
</feature>
<dbReference type="SMART" id="SM00014">
    <property type="entry name" value="acidPPc"/>
    <property type="match status" value="1"/>
</dbReference>
<feature type="transmembrane region" description="Helical" evidence="4">
    <location>
        <begin position="97"/>
        <end position="116"/>
    </location>
</feature>
<dbReference type="Gene3D" id="1.20.144.10">
    <property type="entry name" value="Phosphatidic acid phosphatase type 2/haloperoxidase"/>
    <property type="match status" value="1"/>
</dbReference>
<feature type="transmembrane region" description="Helical" evidence="4">
    <location>
        <begin position="234"/>
        <end position="254"/>
    </location>
</feature>
<evidence type="ECO:0000259" key="5">
    <source>
        <dbReference type="SMART" id="SM00014"/>
    </source>
</evidence>
<dbReference type="EMBL" id="CP019291">
    <property type="protein sequence ID" value="AXX61560.1"/>
    <property type="molecule type" value="Genomic_DNA"/>
</dbReference>
<evidence type="ECO:0000256" key="3">
    <source>
        <dbReference type="ARBA" id="ARBA00047594"/>
    </source>
</evidence>
<reference evidence="6 7" key="1">
    <citation type="submission" date="2017-01" db="EMBL/GenBank/DDBJ databases">
        <title>Complete Genome Sequence of Vibrio vulnificus FORC_053.</title>
        <authorList>
            <consortium name="Food-borne Pathogen Omics Research Center"/>
            <person name="Chung H.Y."/>
            <person name="Na E.J."/>
            <person name="Song J.S."/>
            <person name="Kim H."/>
            <person name="Lee J.-H."/>
            <person name="Ryu S."/>
            <person name="Choi S.H."/>
        </authorList>
    </citation>
    <scope>NUCLEOTIDE SEQUENCE [LARGE SCALE GENOMIC DNA]</scope>
    <source>
        <strain evidence="6 7">FORC_053</strain>
    </source>
</reference>
<name>A0AAN1PRV7_VIBVL</name>
<dbReference type="SUPFAM" id="SSF48317">
    <property type="entry name" value="Acid phosphatase/Vanadium-dependent haloperoxidase"/>
    <property type="match status" value="1"/>
</dbReference>
<sequence length="269" mass="29824">MILPSGTLTYNGGFSSQAFSMKTVFTPKRYSLIALSCFAALLTLVTWFASGIDLTSPVPDFLGLTFTLVTDSAGSKGFAITLVALSLLVLRKHSGRYFVVGRLAVLALMLVLSFAGKTGLKQFTESPRPYTELMASEHLVDTPQAFYNLDADQQVARVKTLEETISPWRLQHWEGETDYSFPSGHTIFASLCVAFFGGLFLMQKRYVAFVITLAWASLVAYSRLWIGMHRPEDLFGSLAFIVMITVLLPNFLPIPTPVRKFLRIPESTV</sequence>
<dbReference type="PANTHER" id="PTHR14969:SF54">
    <property type="entry name" value="PHOSPHATIDYLGLYCEROPHOSPHATASE B"/>
    <property type="match status" value="1"/>
</dbReference>
<evidence type="ECO:0000256" key="2">
    <source>
        <dbReference type="ARBA" id="ARBA00032707"/>
    </source>
</evidence>
<dbReference type="GO" id="GO:0005886">
    <property type="term" value="C:plasma membrane"/>
    <property type="evidence" value="ECO:0007669"/>
    <property type="project" value="TreeGrafter"/>
</dbReference>
<accession>A0AAN1PRV7</accession>
<evidence type="ECO:0000256" key="1">
    <source>
        <dbReference type="ARBA" id="ARBA00012374"/>
    </source>
</evidence>
<dbReference type="GO" id="GO:0050380">
    <property type="term" value="F:undecaprenyl-diphosphatase activity"/>
    <property type="evidence" value="ECO:0007669"/>
    <property type="project" value="UniProtKB-EC"/>
</dbReference>
<organism evidence="6 7">
    <name type="scientific">Vibrio vulnificus</name>
    <dbReference type="NCBI Taxonomy" id="672"/>
    <lineage>
        <taxon>Bacteria</taxon>
        <taxon>Pseudomonadati</taxon>
        <taxon>Pseudomonadota</taxon>
        <taxon>Gammaproteobacteria</taxon>
        <taxon>Vibrionales</taxon>
        <taxon>Vibrionaceae</taxon>
        <taxon>Vibrio</taxon>
    </lineage>
</organism>
<evidence type="ECO:0000313" key="7">
    <source>
        <dbReference type="Proteomes" id="UP000263418"/>
    </source>
</evidence>
<protein>
    <recommendedName>
        <fullName evidence="1">undecaprenyl-diphosphate phosphatase</fullName>
        <ecNumber evidence="1">3.6.1.27</ecNumber>
    </recommendedName>
    <alternativeName>
        <fullName evidence="2">Undecaprenyl pyrophosphate phosphatase</fullName>
    </alternativeName>
</protein>
<gene>
    <name evidence="6" type="ORF">FORC53_3221</name>
</gene>
<proteinExistence type="predicted"/>
<comment type="catalytic activity">
    <reaction evidence="3">
        <text>di-trans,octa-cis-undecaprenyl diphosphate + H2O = di-trans,octa-cis-undecaprenyl phosphate + phosphate + H(+)</text>
        <dbReference type="Rhea" id="RHEA:28094"/>
        <dbReference type="ChEBI" id="CHEBI:15377"/>
        <dbReference type="ChEBI" id="CHEBI:15378"/>
        <dbReference type="ChEBI" id="CHEBI:43474"/>
        <dbReference type="ChEBI" id="CHEBI:58405"/>
        <dbReference type="ChEBI" id="CHEBI:60392"/>
        <dbReference type="EC" id="3.6.1.27"/>
    </reaction>
</comment>
<dbReference type="EC" id="3.6.1.27" evidence="1"/>
<keyword evidence="4" id="KW-1133">Transmembrane helix</keyword>
<dbReference type="CDD" id="cd01610">
    <property type="entry name" value="PAP2_like"/>
    <property type="match status" value="1"/>
</dbReference>
<dbReference type="InterPro" id="IPR036938">
    <property type="entry name" value="PAP2/HPO_sf"/>
</dbReference>
<dbReference type="Proteomes" id="UP000263418">
    <property type="component" value="Chromosome 2"/>
</dbReference>